<name>A0A2N5WZP3_9GAMM</name>
<protein>
    <recommendedName>
        <fullName evidence="1">SnoaL-like domain-containing protein</fullName>
    </recommendedName>
</protein>
<evidence type="ECO:0000313" key="3">
    <source>
        <dbReference type="Proteomes" id="UP000235005"/>
    </source>
</evidence>
<comment type="caution">
    <text evidence="2">The sequence shown here is derived from an EMBL/GenBank/DDBJ whole genome shotgun (WGS) entry which is preliminary data.</text>
</comment>
<dbReference type="AlphaFoldDB" id="A0A2N5WZP3"/>
<gene>
    <name evidence="2" type="ORF">C0039_16005</name>
</gene>
<proteinExistence type="predicted"/>
<feature type="domain" description="SnoaL-like" evidence="1">
    <location>
        <begin position="14"/>
        <end position="124"/>
    </location>
</feature>
<dbReference type="Gene3D" id="3.10.450.50">
    <property type="match status" value="1"/>
</dbReference>
<dbReference type="SUPFAM" id="SSF54427">
    <property type="entry name" value="NTF2-like"/>
    <property type="match status" value="1"/>
</dbReference>
<reference evidence="2 3" key="1">
    <citation type="submission" date="2018-01" db="EMBL/GenBank/DDBJ databases">
        <title>The draft genome sequence of Halioglobus lutimaris HF004.</title>
        <authorList>
            <person name="Du Z.-J."/>
            <person name="Shi M.-J."/>
        </authorList>
    </citation>
    <scope>NUCLEOTIDE SEQUENCE [LARGE SCALE GENOMIC DNA]</scope>
    <source>
        <strain evidence="2 3">HF004</strain>
    </source>
</reference>
<evidence type="ECO:0000313" key="2">
    <source>
        <dbReference type="EMBL" id="PLW67702.1"/>
    </source>
</evidence>
<sequence>MSQAMQVFMDYAAAFEETYVDDDWSRLMPFFADDARYDVVGGPLACSIAGSEALLRGMKKSIDGLDRRCDERIIELTDGPTPHTLPEGEEVRLNWTASYRRGDAPLLVFPGRSVVTVTNGRITAIRDEYREQDMAPVLEWMSQYGADLDGAYV</sequence>
<dbReference type="EMBL" id="PKUS01000025">
    <property type="protein sequence ID" value="PLW67702.1"/>
    <property type="molecule type" value="Genomic_DNA"/>
</dbReference>
<organism evidence="2 3">
    <name type="scientific">Pseudohalioglobus lutimaris</name>
    <dbReference type="NCBI Taxonomy" id="1737061"/>
    <lineage>
        <taxon>Bacteria</taxon>
        <taxon>Pseudomonadati</taxon>
        <taxon>Pseudomonadota</taxon>
        <taxon>Gammaproteobacteria</taxon>
        <taxon>Cellvibrionales</taxon>
        <taxon>Halieaceae</taxon>
        <taxon>Pseudohalioglobus</taxon>
    </lineage>
</organism>
<dbReference type="Proteomes" id="UP000235005">
    <property type="component" value="Unassembled WGS sequence"/>
</dbReference>
<dbReference type="InterPro" id="IPR032710">
    <property type="entry name" value="NTF2-like_dom_sf"/>
</dbReference>
<dbReference type="RefSeq" id="WP_101518658.1">
    <property type="nucleotide sequence ID" value="NZ_PKUS01000025.1"/>
</dbReference>
<accession>A0A2N5WZP3</accession>
<evidence type="ECO:0000259" key="1">
    <source>
        <dbReference type="Pfam" id="PF12680"/>
    </source>
</evidence>
<dbReference type="InterPro" id="IPR037401">
    <property type="entry name" value="SnoaL-like"/>
</dbReference>
<keyword evidence="3" id="KW-1185">Reference proteome</keyword>
<dbReference type="Pfam" id="PF12680">
    <property type="entry name" value="SnoaL_2"/>
    <property type="match status" value="1"/>
</dbReference>
<dbReference type="OrthoDB" id="7066724at2"/>